<sequence length="185" mass="19761">MNDQQVYRRRRRLSAFAPFLAAVVEIVVFVLVAQWIGLGWAILLMIGSSLAGLWLMRRAGFRAWRSLRAAASDVGLGGDGHAQDQTGITTGQAREERIADAGVTLLAGTVLLLPGFVSDAIALLLMTPPVRKKAGRRLAAAALRTFPVAGPRRSGYRSAGPDVIEGEVVGDAETNDPPRRDDTSG</sequence>
<reference evidence="3 4" key="1">
    <citation type="submission" date="2020-02" db="EMBL/GenBank/DDBJ databases">
        <authorList>
            <person name="Li X.-J."/>
            <person name="Feng X.-M."/>
        </authorList>
    </citation>
    <scope>NUCLEOTIDE SEQUENCE [LARGE SCALE GENOMIC DNA]</scope>
    <source>
        <strain evidence="3 4">CGMCC 4.7225</strain>
    </source>
</reference>
<evidence type="ECO:0000313" key="4">
    <source>
        <dbReference type="Proteomes" id="UP000469185"/>
    </source>
</evidence>
<evidence type="ECO:0000313" key="3">
    <source>
        <dbReference type="EMBL" id="NED94251.1"/>
    </source>
</evidence>
<feature type="transmembrane region" description="Helical" evidence="2">
    <location>
        <begin position="103"/>
        <end position="126"/>
    </location>
</feature>
<dbReference type="AlphaFoldDB" id="A0A6N9YGS0"/>
<dbReference type="PANTHER" id="PTHR35335:SF1">
    <property type="entry name" value="UPF0716 PROTEIN FXSA"/>
    <property type="match status" value="1"/>
</dbReference>
<proteinExistence type="predicted"/>
<dbReference type="Proteomes" id="UP000469185">
    <property type="component" value="Unassembled WGS sequence"/>
</dbReference>
<dbReference type="PANTHER" id="PTHR35335">
    <property type="entry name" value="UPF0716 PROTEIN FXSA"/>
    <property type="match status" value="1"/>
</dbReference>
<dbReference type="NCBIfam" id="NF008528">
    <property type="entry name" value="PRK11463.1-2"/>
    <property type="match status" value="1"/>
</dbReference>
<keyword evidence="4" id="KW-1185">Reference proteome</keyword>
<dbReference type="Pfam" id="PF04186">
    <property type="entry name" value="FxsA"/>
    <property type="match status" value="1"/>
</dbReference>
<dbReference type="GO" id="GO:0016020">
    <property type="term" value="C:membrane"/>
    <property type="evidence" value="ECO:0007669"/>
    <property type="project" value="InterPro"/>
</dbReference>
<organism evidence="3 4">
    <name type="scientific">Phytoactinopolyspora alkaliphila</name>
    <dbReference type="NCBI Taxonomy" id="1783498"/>
    <lineage>
        <taxon>Bacteria</taxon>
        <taxon>Bacillati</taxon>
        <taxon>Actinomycetota</taxon>
        <taxon>Actinomycetes</taxon>
        <taxon>Jiangellales</taxon>
        <taxon>Jiangellaceae</taxon>
        <taxon>Phytoactinopolyspora</taxon>
    </lineage>
</organism>
<evidence type="ECO:0000256" key="2">
    <source>
        <dbReference type="SAM" id="Phobius"/>
    </source>
</evidence>
<accession>A0A6N9YGS0</accession>
<feature type="region of interest" description="Disordered" evidence="1">
    <location>
        <begin position="151"/>
        <end position="185"/>
    </location>
</feature>
<feature type="transmembrane region" description="Helical" evidence="2">
    <location>
        <begin position="38"/>
        <end position="56"/>
    </location>
</feature>
<gene>
    <name evidence="3" type="ORF">G1H11_02895</name>
</gene>
<protein>
    <submittedName>
        <fullName evidence="3">FxsA family protein</fullName>
    </submittedName>
</protein>
<dbReference type="EMBL" id="JAAGOB010000001">
    <property type="protein sequence ID" value="NED94251.1"/>
    <property type="molecule type" value="Genomic_DNA"/>
</dbReference>
<dbReference type="RefSeq" id="WP_163815784.1">
    <property type="nucleotide sequence ID" value="NZ_JAAGOB010000001.1"/>
</dbReference>
<name>A0A6N9YGS0_9ACTN</name>
<comment type="caution">
    <text evidence="3">The sequence shown here is derived from an EMBL/GenBank/DDBJ whole genome shotgun (WGS) entry which is preliminary data.</text>
</comment>
<evidence type="ECO:0000256" key="1">
    <source>
        <dbReference type="SAM" id="MobiDB-lite"/>
    </source>
</evidence>
<feature type="transmembrane region" description="Helical" evidence="2">
    <location>
        <begin position="12"/>
        <end position="32"/>
    </location>
</feature>
<keyword evidence="2" id="KW-0472">Membrane</keyword>
<keyword evidence="2" id="KW-0812">Transmembrane</keyword>
<feature type="compositionally biased region" description="Acidic residues" evidence="1">
    <location>
        <begin position="164"/>
        <end position="174"/>
    </location>
</feature>
<dbReference type="InterPro" id="IPR007313">
    <property type="entry name" value="FxsA"/>
</dbReference>
<feature type="compositionally biased region" description="Basic and acidic residues" evidence="1">
    <location>
        <begin position="176"/>
        <end position="185"/>
    </location>
</feature>
<keyword evidence="2" id="KW-1133">Transmembrane helix</keyword>